<dbReference type="InterPro" id="IPR020845">
    <property type="entry name" value="AMP-binding_CS"/>
</dbReference>
<keyword evidence="3" id="KW-0547">Nucleotide-binding</keyword>
<dbReference type="Proteomes" id="UP000053424">
    <property type="component" value="Unassembled WGS sequence"/>
</dbReference>
<reference evidence="8" key="2">
    <citation type="submission" date="2015-01" db="EMBL/GenBank/DDBJ databases">
        <title>Evolutionary Origins and Diversification of the Mycorrhizal Mutualists.</title>
        <authorList>
            <consortium name="DOE Joint Genome Institute"/>
            <consortium name="Mycorrhizal Genomics Consortium"/>
            <person name="Kohler A."/>
            <person name="Kuo A."/>
            <person name="Nagy L.G."/>
            <person name="Floudas D."/>
            <person name="Copeland A."/>
            <person name="Barry K.W."/>
            <person name="Cichocki N."/>
            <person name="Veneault-Fourrey C."/>
            <person name="LaButti K."/>
            <person name="Lindquist E.A."/>
            <person name="Lipzen A."/>
            <person name="Lundell T."/>
            <person name="Morin E."/>
            <person name="Murat C."/>
            <person name="Riley R."/>
            <person name="Ohm R."/>
            <person name="Sun H."/>
            <person name="Tunlid A."/>
            <person name="Henrissat B."/>
            <person name="Grigoriev I.V."/>
            <person name="Hibbett D.S."/>
            <person name="Martin F."/>
        </authorList>
    </citation>
    <scope>NUCLEOTIDE SEQUENCE [LARGE SCALE GENOMIC DNA]</scope>
    <source>
        <strain evidence="8">h7</strain>
    </source>
</reference>
<comment type="catalytic activity">
    <reaction evidence="5">
        <text>a long-chain fatty acid + ATP + CoA = a long-chain fatty acyl-CoA + AMP + diphosphate</text>
        <dbReference type="Rhea" id="RHEA:15421"/>
        <dbReference type="ChEBI" id="CHEBI:30616"/>
        <dbReference type="ChEBI" id="CHEBI:33019"/>
        <dbReference type="ChEBI" id="CHEBI:57287"/>
        <dbReference type="ChEBI" id="CHEBI:57560"/>
        <dbReference type="ChEBI" id="CHEBI:83139"/>
        <dbReference type="ChEBI" id="CHEBI:456215"/>
        <dbReference type="EC" id="6.2.1.3"/>
    </reaction>
</comment>
<dbReference type="HOGENOM" id="CLU_000022_45_2_1"/>
<evidence type="ECO:0000313" key="7">
    <source>
        <dbReference type="EMBL" id="KIM49799.1"/>
    </source>
</evidence>
<reference evidence="7 8" key="1">
    <citation type="submission" date="2014-04" db="EMBL/GenBank/DDBJ databases">
        <authorList>
            <consortium name="DOE Joint Genome Institute"/>
            <person name="Kuo A."/>
            <person name="Gay G."/>
            <person name="Dore J."/>
            <person name="Kohler A."/>
            <person name="Nagy L.G."/>
            <person name="Floudas D."/>
            <person name="Copeland A."/>
            <person name="Barry K.W."/>
            <person name="Cichocki N."/>
            <person name="Veneault-Fourrey C."/>
            <person name="LaButti K."/>
            <person name="Lindquist E.A."/>
            <person name="Lipzen A."/>
            <person name="Lundell T."/>
            <person name="Morin E."/>
            <person name="Murat C."/>
            <person name="Sun H."/>
            <person name="Tunlid A."/>
            <person name="Henrissat B."/>
            <person name="Grigoriev I.V."/>
            <person name="Hibbett D.S."/>
            <person name="Martin F."/>
            <person name="Nordberg H.P."/>
            <person name="Cantor M.N."/>
            <person name="Hua S.X."/>
        </authorList>
    </citation>
    <scope>NUCLEOTIDE SEQUENCE [LARGE SCALE GENOMIC DNA]</scope>
    <source>
        <strain evidence="8">h7</strain>
    </source>
</reference>
<proteinExistence type="inferred from homology"/>
<evidence type="ECO:0000256" key="2">
    <source>
        <dbReference type="ARBA" id="ARBA00022598"/>
    </source>
</evidence>
<comment type="similarity">
    <text evidence="1">Belongs to the ATP-dependent AMP-binding enzyme family.</text>
</comment>
<dbReference type="InterPro" id="IPR000873">
    <property type="entry name" value="AMP-dep_synth/lig_dom"/>
</dbReference>
<dbReference type="GO" id="GO:0004467">
    <property type="term" value="F:long-chain fatty acid-CoA ligase activity"/>
    <property type="evidence" value="ECO:0007669"/>
    <property type="project" value="UniProtKB-EC"/>
</dbReference>
<evidence type="ECO:0000313" key="8">
    <source>
        <dbReference type="Proteomes" id="UP000053424"/>
    </source>
</evidence>
<evidence type="ECO:0000256" key="1">
    <source>
        <dbReference type="ARBA" id="ARBA00006432"/>
    </source>
</evidence>
<evidence type="ECO:0000259" key="6">
    <source>
        <dbReference type="Pfam" id="PF00501"/>
    </source>
</evidence>
<dbReference type="GO" id="GO:0005783">
    <property type="term" value="C:endoplasmic reticulum"/>
    <property type="evidence" value="ECO:0007669"/>
    <property type="project" value="TreeGrafter"/>
</dbReference>
<dbReference type="GO" id="GO:0035336">
    <property type="term" value="P:long-chain fatty-acyl-CoA metabolic process"/>
    <property type="evidence" value="ECO:0007669"/>
    <property type="project" value="TreeGrafter"/>
</dbReference>
<dbReference type="EMBL" id="KN831768">
    <property type="protein sequence ID" value="KIM49799.1"/>
    <property type="molecule type" value="Genomic_DNA"/>
</dbReference>
<dbReference type="AlphaFoldDB" id="A0A0C3D047"/>
<dbReference type="Gene3D" id="3.40.50.12780">
    <property type="entry name" value="N-terminal domain of ligase-like"/>
    <property type="match status" value="1"/>
</dbReference>
<accession>A0A0C3D047</accession>
<protein>
    <recommendedName>
        <fullName evidence="6">AMP-dependent synthetase/ligase domain-containing protein</fullName>
    </recommendedName>
</protein>
<gene>
    <name evidence="7" type="ORF">M413DRAFT_116317</name>
</gene>
<evidence type="ECO:0000256" key="3">
    <source>
        <dbReference type="ARBA" id="ARBA00022741"/>
    </source>
</evidence>
<dbReference type="InterPro" id="IPR042099">
    <property type="entry name" value="ANL_N_sf"/>
</dbReference>
<dbReference type="Pfam" id="PF00501">
    <property type="entry name" value="AMP-binding"/>
    <property type="match status" value="1"/>
</dbReference>
<dbReference type="PANTHER" id="PTHR43272">
    <property type="entry name" value="LONG-CHAIN-FATTY-ACID--COA LIGASE"/>
    <property type="match status" value="1"/>
</dbReference>
<keyword evidence="4" id="KW-0067">ATP-binding</keyword>
<dbReference type="PANTHER" id="PTHR43272:SF83">
    <property type="entry name" value="ACYL-COA SYNTHETASE LONG-CHAIN, ISOFORM J"/>
    <property type="match status" value="1"/>
</dbReference>
<dbReference type="STRING" id="686832.A0A0C3D047"/>
<keyword evidence="2" id="KW-0436">Ligase</keyword>
<evidence type="ECO:0000256" key="4">
    <source>
        <dbReference type="ARBA" id="ARBA00022840"/>
    </source>
</evidence>
<dbReference type="GO" id="GO:0005886">
    <property type="term" value="C:plasma membrane"/>
    <property type="evidence" value="ECO:0007669"/>
    <property type="project" value="TreeGrafter"/>
</dbReference>
<feature type="domain" description="AMP-dependent synthetase/ligase" evidence="6">
    <location>
        <begin position="115"/>
        <end position="525"/>
    </location>
</feature>
<sequence length="708" mass="77076">MPAEHLHYLTTGLATRPESYFGQGSVEIETPKPGSSEGGVRRLAITAHELVEQPHSTVRTIPDVIAYAVRTYGSNYNAVGWRDVIKVHEEVRDVNKVVAGQEVKEKKTWKFYELSNYKFLNYVEFEEAIREVRNGLLKIGIGKDDVVNVYSQTGVPWQLLNHACASISTTIATAYDTLGVDGLAHSLNEPDCLAIFTNSDLLPTLARVIANTPKLKWIIYDGEPGKGVVDGMKLTRQDIQFLHLNELRALGRVHDGDFTAIIEARKPTPDTVACIMYTSGSTGAPKGVCITHGNLIASVSSVSLVFGPHVPKGDIYLSYLPLAHVLEYIVELCAMFVGVTCGYARPKTLTDAGVKGCRGDLVELKPQIMFGVPSVWETIRKGIVGKLNAGGAVKRALFYGALEAKKRGTPVLSGLGEKVVLSKVREVTGGKLKFAMNGGAPISKETQEFLSIALMPMMQGYGMTESCGMCTLLPPEYIQFGVAGLPVPSIEIKLLDVPASGYLSSNARPQGEICIRGPSVFKGYYKRPDLNEDESIWTKDGWFRTGDVGMWNEDGTLTLIDRLKNLVKMQNGEFIALERLESLYKSCDYVSNLSVHVDSGAAFPVAVLFPHEANLRHAILTATEPAFAQLKQADFATLCSNASVQRLVLDACNDVGKKNGLKGPEVLCGVVLTPEEWTPETGLVSAAMKVKRSAVASAFEKEIKVCQT</sequence>
<dbReference type="SUPFAM" id="SSF56801">
    <property type="entry name" value="Acetyl-CoA synthetase-like"/>
    <property type="match status" value="1"/>
</dbReference>
<dbReference type="GO" id="GO:0005524">
    <property type="term" value="F:ATP binding"/>
    <property type="evidence" value="ECO:0007669"/>
    <property type="project" value="UniProtKB-KW"/>
</dbReference>
<evidence type="ECO:0000256" key="5">
    <source>
        <dbReference type="ARBA" id="ARBA00036813"/>
    </source>
</evidence>
<keyword evidence="8" id="KW-1185">Reference proteome</keyword>
<dbReference type="OrthoDB" id="1700726at2759"/>
<name>A0A0C3D047_HEBCY</name>
<dbReference type="PROSITE" id="PS00455">
    <property type="entry name" value="AMP_BINDING"/>
    <property type="match status" value="1"/>
</dbReference>
<dbReference type="GO" id="GO:0005811">
    <property type="term" value="C:lipid droplet"/>
    <property type="evidence" value="ECO:0007669"/>
    <property type="project" value="TreeGrafter"/>
</dbReference>
<organism evidence="7 8">
    <name type="scientific">Hebeloma cylindrosporum</name>
    <dbReference type="NCBI Taxonomy" id="76867"/>
    <lineage>
        <taxon>Eukaryota</taxon>
        <taxon>Fungi</taxon>
        <taxon>Dikarya</taxon>
        <taxon>Basidiomycota</taxon>
        <taxon>Agaricomycotina</taxon>
        <taxon>Agaricomycetes</taxon>
        <taxon>Agaricomycetidae</taxon>
        <taxon>Agaricales</taxon>
        <taxon>Agaricineae</taxon>
        <taxon>Hymenogastraceae</taxon>
        <taxon>Hebeloma</taxon>
    </lineage>
</organism>